<feature type="region of interest" description="Disordered" evidence="1">
    <location>
        <begin position="385"/>
        <end position="406"/>
    </location>
</feature>
<keyword evidence="2" id="KW-0472">Membrane</keyword>
<accession>A0A226DBT5</accession>
<keyword evidence="2" id="KW-1133">Transmembrane helix</keyword>
<comment type="caution">
    <text evidence="3">The sequence shown here is derived from an EMBL/GenBank/DDBJ whole genome shotgun (WGS) entry which is preliminary data.</text>
</comment>
<feature type="region of interest" description="Disordered" evidence="1">
    <location>
        <begin position="315"/>
        <end position="339"/>
    </location>
</feature>
<evidence type="ECO:0000256" key="2">
    <source>
        <dbReference type="SAM" id="Phobius"/>
    </source>
</evidence>
<proteinExistence type="predicted"/>
<feature type="transmembrane region" description="Helical" evidence="2">
    <location>
        <begin position="20"/>
        <end position="40"/>
    </location>
</feature>
<feature type="compositionally biased region" description="Polar residues" evidence="1">
    <location>
        <begin position="322"/>
        <end position="335"/>
    </location>
</feature>
<feature type="transmembrane region" description="Helical" evidence="2">
    <location>
        <begin position="92"/>
        <end position="113"/>
    </location>
</feature>
<feature type="region of interest" description="Disordered" evidence="1">
    <location>
        <begin position="50"/>
        <end position="74"/>
    </location>
</feature>
<evidence type="ECO:0000313" key="4">
    <source>
        <dbReference type="Proteomes" id="UP000198287"/>
    </source>
</evidence>
<dbReference type="AlphaFoldDB" id="A0A226DBT5"/>
<name>A0A226DBT5_FOLCA</name>
<dbReference type="Proteomes" id="UP000198287">
    <property type="component" value="Unassembled WGS sequence"/>
</dbReference>
<reference evidence="3 4" key="1">
    <citation type="submission" date="2015-12" db="EMBL/GenBank/DDBJ databases">
        <title>The genome of Folsomia candida.</title>
        <authorList>
            <person name="Faddeeva A."/>
            <person name="Derks M.F."/>
            <person name="Anvar Y."/>
            <person name="Smit S."/>
            <person name="Van Straalen N."/>
            <person name="Roelofs D."/>
        </authorList>
    </citation>
    <scope>NUCLEOTIDE SEQUENCE [LARGE SCALE GENOMIC DNA]</scope>
    <source>
        <strain evidence="3 4">VU population</strain>
        <tissue evidence="3">Whole body</tissue>
    </source>
</reference>
<evidence type="ECO:0000256" key="1">
    <source>
        <dbReference type="SAM" id="MobiDB-lite"/>
    </source>
</evidence>
<dbReference type="EMBL" id="LNIX01000025">
    <property type="protein sequence ID" value="OXA42669.1"/>
    <property type="molecule type" value="Genomic_DNA"/>
</dbReference>
<protein>
    <submittedName>
        <fullName evidence="3">Uncharacterized protein</fullName>
    </submittedName>
</protein>
<gene>
    <name evidence="3" type="ORF">Fcan01_22465</name>
</gene>
<keyword evidence="2" id="KW-0812">Transmembrane</keyword>
<evidence type="ECO:0000313" key="3">
    <source>
        <dbReference type="EMBL" id="OXA42669.1"/>
    </source>
</evidence>
<keyword evidence="4" id="KW-1185">Reference proteome</keyword>
<organism evidence="3 4">
    <name type="scientific">Folsomia candida</name>
    <name type="common">Springtail</name>
    <dbReference type="NCBI Taxonomy" id="158441"/>
    <lineage>
        <taxon>Eukaryota</taxon>
        <taxon>Metazoa</taxon>
        <taxon>Ecdysozoa</taxon>
        <taxon>Arthropoda</taxon>
        <taxon>Hexapoda</taxon>
        <taxon>Collembola</taxon>
        <taxon>Entomobryomorpha</taxon>
        <taxon>Isotomoidea</taxon>
        <taxon>Isotomidae</taxon>
        <taxon>Proisotominae</taxon>
        <taxon>Folsomia</taxon>
    </lineage>
</organism>
<sequence>MLHIGHILCECLSSRPAEFFPTHAALHFLFLSLGGGCHYFRRDVTQAKVQSHPPEHCNDPFYSPTRDDDDDDDNRMRGSLITHIQPALLHHALILGVIKFLVLFLASVVFLLLSHEQEVRTQVFPCSRSLATLCGLCMQKNGNLCESIITSETGAGGRRERGGKGRHAIIPTHAKDIFRLFHFIYGAGIDLHPSNKINVNKPETSNFNFASLPPSLALSLLSQEVTRERGGGGDLVQLILCHHHSAIMAVVVGMQPSFLLLQSQTDKSYCHLLLLLNKAYVFHSLTSNVELLELQNIEHFSKRFNCRSRKSAHSSADVGASLPSSSTGWTGSERISPSAREDIATTVSTEAGDVTRGVVVPISGWSGNKQLAFNSAYIPGWREGGRQAGGGESHEVRGMGKRVGVG</sequence>